<evidence type="ECO:0000256" key="1">
    <source>
        <dbReference type="ARBA" id="ARBA00001968"/>
    </source>
</evidence>
<sequence length="549" mass="62329">MEATQNQYYKYCIVHLCSNTTYKTPGKLFIRVPKDQKRRLKWLKACRKNEKDISQKTTAHVCEDHFNLEEDIDNYVKYKLMGGPKKMKPNVVPHIFDCQQSRKRSFENHPRAAGTKRTAKRIVDEAISLVPQDPVCIQENLGIVACSSKTIHPMEIQLETKNDIEVSKRDVSSQTRPSVRTKGVQCNLHCGITVALSPIRIIPDNIEMKPSTSYVTNISETTLSIQSSGHENFSESVSGSSEYTLTPGEVKKLNDEKRTEFKNLTMNCTITKLQNRPRLYMGLPEHAYYTFQLLEKYCTVNSMYIFLTLKKIRTGLSFLTLADDFGITESYASKIFSKSVPIISKYLRKCIIQPQVSFVKSNLPIAFRARYCNIYCIIDCLEIEIEKPTDAVKQSLTWSEYKKCNTLKYLICCTPDGIINYISTAFGGRTSDAIIAEHSGFLNSLPSNVAVMADRGFKHIDHLLRSKGCVLIRPPSVSVGTKPSKDEVFETKRIASLRIHVERVIRRLREFSFLAPHACIDNKLLCYSDNIIKIVCGLINLQSGIISGR</sequence>
<keyword evidence="4" id="KW-0862">Zinc</keyword>
<dbReference type="SMART" id="SM00980">
    <property type="entry name" value="THAP"/>
    <property type="match status" value="1"/>
</dbReference>
<proteinExistence type="predicted"/>
<protein>
    <recommendedName>
        <fullName evidence="7">THAP-type domain-containing protein</fullName>
    </recommendedName>
</protein>
<dbReference type="InterPro" id="IPR006612">
    <property type="entry name" value="THAP_Znf"/>
</dbReference>
<evidence type="ECO:0000256" key="4">
    <source>
        <dbReference type="ARBA" id="ARBA00022833"/>
    </source>
</evidence>
<dbReference type="RefSeq" id="XP_050511202.1">
    <property type="nucleotide sequence ID" value="XM_050655245.1"/>
</dbReference>
<keyword evidence="3 6" id="KW-0863">Zinc-finger</keyword>
<evidence type="ECO:0000313" key="9">
    <source>
        <dbReference type="Proteomes" id="UP001652700"/>
    </source>
</evidence>
<name>A0ABM5KLX9_DIAVI</name>
<reference evidence="8" key="1">
    <citation type="submission" date="2025-05" db="UniProtKB">
        <authorList>
            <consortium name="EnsemblMetazoa"/>
        </authorList>
    </citation>
    <scope>IDENTIFICATION</scope>
</reference>
<dbReference type="PROSITE" id="PS50950">
    <property type="entry name" value="ZF_THAP"/>
    <property type="match status" value="1"/>
</dbReference>
<dbReference type="GeneID" id="126887635"/>
<accession>A0ABM5KLX9</accession>
<comment type="cofactor">
    <cofactor evidence="1">
        <name>a divalent metal cation</name>
        <dbReference type="ChEBI" id="CHEBI:60240"/>
    </cofactor>
</comment>
<dbReference type="EnsemblMetazoa" id="XM_050655245.1">
    <property type="protein sequence ID" value="XP_050511202.1"/>
    <property type="gene ID" value="LOC126887635"/>
</dbReference>
<evidence type="ECO:0000313" key="8">
    <source>
        <dbReference type="EnsemblMetazoa" id="XP_050511202.1"/>
    </source>
</evidence>
<evidence type="ECO:0000256" key="5">
    <source>
        <dbReference type="ARBA" id="ARBA00023125"/>
    </source>
</evidence>
<organism evidence="8 9">
    <name type="scientific">Diabrotica virgifera virgifera</name>
    <name type="common">western corn rootworm</name>
    <dbReference type="NCBI Taxonomy" id="50390"/>
    <lineage>
        <taxon>Eukaryota</taxon>
        <taxon>Metazoa</taxon>
        <taxon>Ecdysozoa</taxon>
        <taxon>Arthropoda</taxon>
        <taxon>Hexapoda</taxon>
        <taxon>Insecta</taxon>
        <taxon>Pterygota</taxon>
        <taxon>Neoptera</taxon>
        <taxon>Endopterygota</taxon>
        <taxon>Coleoptera</taxon>
        <taxon>Polyphaga</taxon>
        <taxon>Cucujiformia</taxon>
        <taxon>Chrysomeloidea</taxon>
        <taxon>Chrysomelidae</taxon>
        <taxon>Galerucinae</taxon>
        <taxon>Diabroticina</taxon>
        <taxon>Diabroticites</taxon>
        <taxon>Diabrotica</taxon>
    </lineage>
</organism>
<dbReference type="Pfam" id="PF05485">
    <property type="entry name" value="THAP"/>
    <property type="match status" value="1"/>
</dbReference>
<dbReference type="PANTHER" id="PTHR23080">
    <property type="entry name" value="THAP DOMAIN PROTEIN"/>
    <property type="match status" value="1"/>
</dbReference>
<keyword evidence="2" id="KW-0479">Metal-binding</keyword>
<dbReference type="SMART" id="SM00692">
    <property type="entry name" value="DM3"/>
    <property type="match status" value="1"/>
</dbReference>
<evidence type="ECO:0000256" key="2">
    <source>
        <dbReference type="ARBA" id="ARBA00022723"/>
    </source>
</evidence>
<feature type="domain" description="THAP-type" evidence="7">
    <location>
        <begin position="8"/>
        <end position="96"/>
    </location>
</feature>
<keyword evidence="9" id="KW-1185">Reference proteome</keyword>
<evidence type="ECO:0000259" key="7">
    <source>
        <dbReference type="PROSITE" id="PS50950"/>
    </source>
</evidence>
<dbReference type="Proteomes" id="UP001652700">
    <property type="component" value="Unplaced"/>
</dbReference>
<dbReference type="Pfam" id="PF13359">
    <property type="entry name" value="DDE_Tnp_4"/>
    <property type="match status" value="1"/>
</dbReference>
<evidence type="ECO:0000256" key="3">
    <source>
        <dbReference type="ARBA" id="ARBA00022771"/>
    </source>
</evidence>
<dbReference type="InterPro" id="IPR027806">
    <property type="entry name" value="HARBI1_dom"/>
</dbReference>
<evidence type="ECO:0000256" key="6">
    <source>
        <dbReference type="PROSITE-ProRule" id="PRU00309"/>
    </source>
</evidence>
<dbReference type="SUPFAM" id="SSF57716">
    <property type="entry name" value="Glucocorticoid receptor-like (DNA-binding domain)"/>
    <property type="match status" value="1"/>
</dbReference>
<keyword evidence="5 6" id="KW-0238">DNA-binding</keyword>